<keyword evidence="2" id="KW-1185">Reference proteome</keyword>
<dbReference type="EMBL" id="JASPKZ010010685">
    <property type="protein sequence ID" value="KAJ9573708.1"/>
    <property type="molecule type" value="Genomic_DNA"/>
</dbReference>
<reference evidence="1" key="2">
    <citation type="submission" date="2023-05" db="EMBL/GenBank/DDBJ databases">
        <authorList>
            <person name="Fouks B."/>
        </authorList>
    </citation>
    <scope>NUCLEOTIDE SEQUENCE</scope>
    <source>
        <strain evidence="1">Stay&amp;Tobe</strain>
        <tissue evidence="1">Testes</tissue>
    </source>
</reference>
<feature type="non-terminal residue" evidence="1">
    <location>
        <position position="139"/>
    </location>
</feature>
<proteinExistence type="predicted"/>
<evidence type="ECO:0000313" key="2">
    <source>
        <dbReference type="Proteomes" id="UP001233999"/>
    </source>
</evidence>
<organism evidence="1 2">
    <name type="scientific">Diploptera punctata</name>
    <name type="common">Pacific beetle cockroach</name>
    <dbReference type="NCBI Taxonomy" id="6984"/>
    <lineage>
        <taxon>Eukaryota</taxon>
        <taxon>Metazoa</taxon>
        <taxon>Ecdysozoa</taxon>
        <taxon>Arthropoda</taxon>
        <taxon>Hexapoda</taxon>
        <taxon>Insecta</taxon>
        <taxon>Pterygota</taxon>
        <taxon>Neoptera</taxon>
        <taxon>Polyneoptera</taxon>
        <taxon>Dictyoptera</taxon>
        <taxon>Blattodea</taxon>
        <taxon>Blaberoidea</taxon>
        <taxon>Blaberidae</taxon>
        <taxon>Diplopterinae</taxon>
        <taxon>Diploptera</taxon>
    </lineage>
</organism>
<feature type="non-terminal residue" evidence="1">
    <location>
        <position position="1"/>
    </location>
</feature>
<dbReference type="AlphaFoldDB" id="A0AAD7Z4B5"/>
<accession>A0AAD7Z4B5</accession>
<evidence type="ECO:0000313" key="1">
    <source>
        <dbReference type="EMBL" id="KAJ9573708.1"/>
    </source>
</evidence>
<protein>
    <submittedName>
        <fullName evidence="1">Uncharacterized protein</fullName>
    </submittedName>
</protein>
<reference evidence="1" key="1">
    <citation type="journal article" date="2023" name="IScience">
        <title>Live-bearing cockroach genome reveals convergent evolutionary mechanisms linked to viviparity in insects and beyond.</title>
        <authorList>
            <person name="Fouks B."/>
            <person name="Harrison M.C."/>
            <person name="Mikhailova A.A."/>
            <person name="Marchal E."/>
            <person name="English S."/>
            <person name="Carruthers M."/>
            <person name="Jennings E.C."/>
            <person name="Chiamaka E.L."/>
            <person name="Frigard R.A."/>
            <person name="Pippel M."/>
            <person name="Attardo G.M."/>
            <person name="Benoit J.B."/>
            <person name="Bornberg-Bauer E."/>
            <person name="Tobe S.S."/>
        </authorList>
    </citation>
    <scope>NUCLEOTIDE SEQUENCE</scope>
    <source>
        <strain evidence="1">Stay&amp;Tobe</strain>
    </source>
</reference>
<comment type="caution">
    <text evidence="1">The sequence shown here is derived from an EMBL/GenBank/DDBJ whole genome shotgun (WGS) entry which is preliminary data.</text>
</comment>
<gene>
    <name evidence="1" type="ORF">L9F63_008921</name>
</gene>
<name>A0AAD7Z4B5_DIPPU</name>
<sequence>LSKTVYDLPPKNKATGVSAYGRQNAFLAEPVQLKFNNDVHLLYHDTDSLVLHFTNSTVHPLITMTENEELHEETTRPPSTFHALNNSLPSWVAKPTLWATCLIDVSISSHERCTKAEFHVVQNFPFHRCYQLPHVQHQR</sequence>
<dbReference type="Proteomes" id="UP001233999">
    <property type="component" value="Unassembled WGS sequence"/>
</dbReference>